<feature type="compositionally biased region" description="Low complexity" evidence="4">
    <location>
        <begin position="896"/>
        <end position="928"/>
    </location>
</feature>
<dbReference type="PANTHER" id="PTHR45589:SF1">
    <property type="entry name" value="WD REPEAT DOMAIN 62, ISOFORM G"/>
    <property type="match status" value="1"/>
</dbReference>
<feature type="compositionally biased region" description="Polar residues" evidence="4">
    <location>
        <begin position="1080"/>
        <end position="1089"/>
    </location>
</feature>
<dbReference type="SMART" id="SM00320">
    <property type="entry name" value="WD40"/>
    <property type="match status" value="11"/>
</dbReference>
<gene>
    <name evidence="7" type="ORF">MFLAVUS_004625</name>
</gene>
<dbReference type="InterPro" id="IPR013979">
    <property type="entry name" value="TIF_beta_prop-like"/>
</dbReference>
<feature type="region of interest" description="Disordered" evidence="4">
    <location>
        <begin position="1157"/>
        <end position="1257"/>
    </location>
</feature>
<feature type="compositionally biased region" description="Low complexity" evidence="4">
    <location>
        <begin position="1213"/>
        <end position="1228"/>
    </location>
</feature>
<accession>A0ABP9YWF9</accession>
<dbReference type="PANTHER" id="PTHR45589">
    <property type="entry name" value="WD REPEAT DOMAIN 62, ISOFORM G"/>
    <property type="match status" value="1"/>
</dbReference>
<dbReference type="InterPro" id="IPR056162">
    <property type="entry name" value="WD40_MABP1-WDR62_2nd"/>
</dbReference>
<keyword evidence="8" id="KW-1185">Reference proteome</keyword>
<dbReference type="InterPro" id="IPR011047">
    <property type="entry name" value="Quinoprotein_ADH-like_sf"/>
</dbReference>
<feature type="repeat" description="WD" evidence="3">
    <location>
        <begin position="435"/>
        <end position="457"/>
    </location>
</feature>
<evidence type="ECO:0000259" key="6">
    <source>
        <dbReference type="Pfam" id="PF24782"/>
    </source>
</evidence>
<feature type="compositionally biased region" description="Polar residues" evidence="4">
    <location>
        <begin position="1175"/>
        <end position="1186"/>
    </location>
</feature>
<feature type="domain" description="Translation initiation factor beta propellor-like" evidence="5">
    <location>
        <begin position="161"/>
        <end position="269"/>
    </location>
</feature>
<dbReference type="EMBL" id="BAABUK010000009">
    <property type="protein sequence ID" value="GAA5811194.1"/>
    <property type="molecule type" value="Genomic_DNA"/>
</dbReference>
<organism evidence="7 8">
    <name type="scientific">Mucor flavus</name>
    <dbReference type="NCBI Taxonomy" id="439312"/>
    <lineage>
        <taxon>Eukaryota</taxon>
        <taxon>Fungi</taxon>
        <taxon>Fungi incertae sedis</taxon>
        <taxon>Mucoromycota</taxon>
        <taxon>Mucoromycotina</taxon>
        <taxon>Mucoromycetes</taxon>
        <taxon>Mucorales</taxon>
        <taxon>Mucorineae</taxon>
        <taxon>Mucoraceae</taxon>
        <taxon>Mucor</taxon>
    </lineage>
</organism>
<keyword evidence="1 3" id="KW-0853">WD repeat</keyword>
<dbReference type="Pfam" id="PF08662">
    <property type="entry name" value="eIF2A"/>
    <property type="match status" value="1"/>
</dbReference>
<feature type="region of interest" description="Disordered" evidence="4">
    <location>
        <begin position="1022"/>
        <end position="1142"/>
    </location>
</feature>
<dbReference type="Proteomes" id="UP001473302">
    <property type="component" value="Unassembled WGS sequence"/>
</dbReference>
<evidence type="ECO:0000313" key="7">
    <source>
        <dbReference type="EMBL" id="GAA5811194.1"/>
    </source>
</evidence>
<comment type="caution">
    <text evidence="7">The sequence shown here is derived from an EMBL/GenBank/DDBJ whole genome shotgun (WGS) entry which is preliminary data.</text>
</comment>
<dbReference type="Pfam" id="PF24782">
    <property type="entry name" value="WD40_MABP1-WDR62_2nd"/>
    <property type="match status" value="1"/>
</dbReference>
<feature type="region of interest" description="Disordered" evidence="4">
    <location>
        <begin position="891"/>
        <end position="928"/>
    </location>
</feature>
<evidence type="ECO:0000256" key="2">
    <source>
        <dbReference type="ARBA" id="ARBA00022737"/>
    </source>
</evidence>
<dbReference type="InterPro" id="IPR015943">
    <property type="entry name" value="WD40/YVTN_repeat-like_dom_sf"/>
</dbReference>
<keyword evidence="2" id="KW-0677">Repeat</keyword>
<dbReference type="PROSITE" id="PS00678">
    <property type="entry name" value="WD_REPEATS_1"/>
    <property type="match status" value="1"/>
</dbReference>
<evidence type="ECO:0000313" key="8">
    <source>
        <dbReference type="Proteomes" id="UP001473302"/>
    </source>
</evidence>
<feature type="compositionally biased region" description="Low complexity" evidence="4">
    <location>
        <begin position="1035"/>
        <end position="1059"/>
    </location>
</feature>
<evidence type="ECO:0000256" key="1">
    <source>
        <dbReference type="ARBA" id="ARBA00022574"/>
    </source>
</evidence>
<dbReference type="SUPFAM" id="SSF50969">
    <property type="entry name" value="YVTN repeat-like/Quinoprotein amine dehydrogenase"/>
    <property type="match status" value="1"/>
</dbReference>
<feature type="compositionally biased region" description="Basic and acidic residues" evidence="4">
    <location>
        <begin position="1201"/>
        <end position="1212"/>
    </location>
</feature>
<sequence length="1539" mass="171472">MEEQFPVNSGNIPPPSQSTNVLSHQIANFTAFQNSNGQRRKGKETQRPAPKLKLERIMGLTSTSSNILATANDVIAYAAGAVVVIYNHKRNKQVALLYPPLQQQLSNTTTNTNNVNNSNLNQPSTTPLILPLGGINTNTNNDVLQNNATADEKKSATPASTRAKPISCLAFSPDGNYLAAGEMGHQPRILIWDVKEKKLLREFKSHKFGVLSLSFSPNMRYLVSIGFQHDGYLYVWDWKKGMKLAGNKVTSKVNAVSFSKDGSYFVTAGLRHVKFWYLDARGRIPKRGNLSSSQTQVLDGRSGILGVLRDANFVDVACDRSSQTGYTLFEPVTLKYVGILPKPHPLGTDISLVTSPDMVRSNDAHYPDAVAMVYNATSQRVVSVYSDKSLYVWDIRDLSKIGKYRSFIFHSDCVWGVEPCPNIERDDNAIPLNSFATFSADGTVRIWNLDTPVHTTSSTSSSPLSPPTQNNGILSPSSSTVVGLHRRNIYSRELVKMIYVDPDAAQFSKLRSNFEFAEDQCPDFGIRSLKMSADGRMMASGDRSGNLRVHDMNSWEMLTFQEAHDSEILSIDLTTPTNKDAPSLIATASRDRLLHIFDIKTNFQLVQSLDDHSSSITAVKFSQDSEKLISCGADKGIIFRHLTNPVTPFLDSTPRPFSTYHNYSGRSTVFDMALDVNARYVATVTGERKLYVLSVESGKPFRICKPETADEIGKFSENSGGSLINIDLDPFSGTYAVTSGSDRCIRLFDLTNSTCIEKMCAHSELITSVKFIRTNTEEDGLRVVSTCSDGTIFIWKVNREIIAKMCARATERDLKMKQPRTEEDGDMKRAAMLLGLQNNHNKRARRVSTATNVRPTASISQMIRQGERRTFSTMSPAEQKYDDVYKKIAASSGRRNQINENTTIPTTNNNNTQTSETPPGSPNRLINNNNRNVFLRKENRIISAPLQQHDLTGRKSPPEKTGKLDRLYNGLPTSYGRERVHSQVTPPAGLVQYRQQSPTPPVSAGARNPILRRAISRDAILKKDQEYNTSRKSPTKTTAFTLNNNNNNTTTVTATATTTKQSVISRRSSQPSFNRRKSDPQQTIVTSKATFKALAEEDDSDNDADTNNNDNTREEEEKDEDDEEEEEDEYEEEEEIIFTPEQDRICKPFEVSQHHHHHSIQATCDEDDEEESGSAPVSDNETSTQLNCNDEESSEDNADDEINRDITAREPPRVSTSISRTTTSASIRRSMHIDSSSKLSHEDMMSSPIMPSSPPHESIQDTIEIAQTSVAYKEIQRKMERAAKRQSITARFLSSLTGAVKNDNIRPSLDHIMSSFQSISNQPTSPITPPISTHVMHPVEQPVKLTIDIAPPSVYHRPAAAEEEDKGLLKLTLVEPVKEPVEPVREVIEPAKEPVVTADAKAVERKEVVTDKEAVEEKPAEVNKKEEELVAKKKEKEPIHEKVVEKEEEDPKLENALADLDGVAILLDSVLETYLATIKSISNRKSLLTIEKKLDQVVDKIAKTIQKPDIPEQSPETIKLLEKYSSLLLNIVETKINSK</sequence>
<protein>
    <recommendedName>
        <fullName evidence="9">Mitogen-activated protein kinase-binding protein 1</fullName>
    </recommendedName>
</protein>
<evidence type="ECO:0000256" key="3">
    <source>
        <dbReference type="PROSITE-ProRule" id="PRU00221"/>
    </source>
</evidence>
<feature type="repeat" description="WD" evidence="3">
    <location>
        <begin position="362"/>
        <end position="403"/>
    </location>
</feature>
<dbReference type="InterPro" id="IPR011044">
    <property type="entry name" value="Quino_amine_DH_bsu"/>
</dbReference>
<dbReference type="PROSITE" id="PS50082">
    <property type="entry name" value="WD_REPEATS_2"/>
    <property type="match status" value="2"/>
</dbReference>
<feature type="compositionally biased region" description="Acidic residues" evidence="4">
    <location>
        <begin position="1189"/>
        <end position="1200"/>
    </location>
</feature>
<evidence type="ECO:0008006" key="9">
    <source>
        <dbReference type="Google" id="ProtNLM"/>
    </source>
</evidence>
<proteinExistence type="predicted"/>
<evidence type="ECO:0000256" key="4">
    <source>
        <dbReference type="SAM" id="MobiDB-lite"/>
    </source>
</evidence>
<dbReference type="InterPro" id="IPR019775">
    <property type="entry name" value="WD40_repeat_CS"/>
</dbReference>
<feature type="domain" description="MABP1/WDR62 second WD40" evidence="6">
    <location>
        <begin position="414"/>
        <end position="797"/>
    </location>
</feature>
<name>A0ABP9YWF9_9FUNG</name>
<reference evidence="7 8" key="1">
    <citation type="submission" date="2024-04" db="EMBL/GenBank/DDBJ databases">
        <title>genome sequences of Mucor flavus KT1a and Helicostylum pulchrum KT1b strains isolated from the surface of a dry-aged beef.</title>
        <authorList>
            <person name="Toyotome T."/>
            <person name="Hosono M."/>
            <person name="Torimaru M."/>
            <person name="Fukuda K."/>
            <person name="Mikami N."/>
        </authorList>
    </citation>
    <scope>NUCLEOTIDE SEQUENCE [LARGE SCALE GENOMIC DNA]</scope>
    <source>
        <strain evidence="7 8">KT1a</strain>
    </source>
</reference>
<feature type="region of interest" description="Disordered" evidence="4">
    <location>
        <begin position="456"/>
        <end position="478"/>
    </location>
</feature>
<dbReference type="Gene3D" id="2.130.10.10">
    <property type="entry name" value="YVTN repeat-like/Quinoprotein amine dehydrogenase"/>
    <property type="match status" value="4"/>
</dbReference>
<dbReference type="InterPro" id="IPR001680">
    <property type="entry name" value="WD40_rpt"/>
</dbReference>
<feature type="compositionally biased region" description="Polar residues" evidence="4">
    <location>
        <begin position="1060"/>
        <end position="1073"/>
    </location>
</feature>
<dbReference type="SUPFAM" id="SSF50998">
    <property type="entry name" value="Quinoprotein alcohol dehydrogenase-like"/>
    <property type="match status" value="1"/>
</dbReference>
<evidence type="ECO:0000259" key="5">
    <source>
        <dbReference type="Pfam" id="PF08662"/>
    </source>
</evidence>
<feature type="compositionally biased region" description="Acidic residues" evidence="4">
    <location>
        <begin position="1113"/>
        <end position="1136"/>
    </location>
</feature>
<feature type="compositionally biased region" description="Polar residues" evidence="4">
    <location>
        <begin position="469"/>
        <end position="478"/>
    </location>
</feature>
<dbReference type="InterPro" id="IPR052779">
    <property type="entry name" value="WDR62"/>
</dbReference>